<dbReference type="AlphaFoldDB" id="K1QW00"/>
<evidence type="ECO:0000256" key="6">
    <source>
        <dbReference type="SAM" id="MobiDB-lite"/>
    </source>
</evidence>
<organism evidence="9">
    <name type="scientific">Magallana gigas</name>
    <name type="common">Pacific oyster</name>
    <name type="synonym">Crassostrea gigas</name>
    <dbReference type="NCBI Taxonomy" id="29159"/>
    <lineage>
        <taxon>Eukaryota</taxon>
        <taxon>Metazoa</taxon>
        <taxon>Spiralia</taxon>
        <taxon>Lophotrochozoa</taxon>
        <taxon>Mollusca</taxon>
        <taxon>Bivalvia</taxon>
        <taxon>Autobranchia</taxon>
        <taxon>Pteriomorphia</taxon>
        <taxon>Ostreida</taxon>
        <taxon>Ostreoidea</taxon>
        <taxon>Ostreidae</taxon>
        <taxon>Magallana</taxon>
    </lineage>
</organism>
<dbReference type="EMBL" id="JH815886">
    <property type="protein sequence ID" value="EKC33100.1"/>
    <property type="molecule type" value="Genomic_DNA"/>
</dbReference>
<evidence type="ECO:0000256" key="4">
    <source>
        <dbReference type="ARBA" id="ARBA00022989"/>
    </source>
</evidence>
<feature type="region of interest" description="Disordered" evidence="6">
    <location>
        <begin position="519"/>
        <end position="608"/>
    </location>
</feature>
<comment type="subcellular location">
    <subcellularLocation>
        <location evidence="1">Membrane</location>
        <topology evidence="1">Multi-pass membrane protein</topology>
    </subcellularLocation>
</comment>
<feature type="domain" description="TM2" evidence="8">
    <location>
        <begin position="20"/>
        <end position="68"/>
    </location>
</feature>
<proteinExistence type="inferred from homology"/>
<feature type="transmembrane region" description="Helical" evidence="7">
    <location>
        <begin position="116"/>
        <end position="142"/>
    </location>
</feature>
<feature type="compositionally biased region" description="Polar residues" evidence="6">
    <location>
        <begin position="520"/>
        <end position="531"/>
    </location>
</feature>
<name>K1QW00_MAGGI</name>
<reference evidence="9" key="1">
    <citation type="journal article" date="2012" name="Nature">
        <title>The oyster genome reveals stress adaptation and complexity of shell formation.</title>
        <authorList>
            <person name="Zhang G."/>
            <person name="Fang X."/>
            <person name="Guo X."/>
            <person name="Li L."/>
            <person name="Luo R."/>
            <person name="Xu F."/>
            <person name="Yang P."/>
            <person name="Zhang L."/>
            <person name="Wang X."/>
            <person name="Qi H."/>
            <person name="Xiong Z."/>
            <person name="Que H."/>
            <person name="Xie Y."/>
            <person name="Holland P.W."/>
            <person name="Paps J."/>
            <person name="Zhu Y."/>
            <person name="Wu F."/>
            <person name="Chen Y."/>
            <person name="Wang J."/>
            <person name="Peng C."/>
            <person name="Meng J."/>
            <person name="Yang L."/>
            <person name="Liu J."/>
            <person name="Wen B."/>
            <person name="Zhang N."/>
            <person name="Huang Z."/>
            <person name="Zhu Q."/>
            <person name="Feng Y."/>
            <person name="Mount A."/>
            <person name="Hedgecock D."/>
            <person name="Xu Z."/>
            <person name="Liu Y."/>
            <person name="Domazet-Loso T."/>
            <person name="Du Y."/>
            <person name="Sun X."/>
            <person name="Zhang S."/>
            <person name="Liu B."/>
            <person name="Cheng P."/>
            <person name="Jiang X."/>
            <person name="Li J."/>
            <person name="Fan D."/>
            <person name="Wang W."/>
            <person name="Fu W."/>
            <person name="Wang T."/>
            <person name="Wang B."/>
            <person name="Zhang J."/>
            <person name="Peng Z."/>
            <person name="Li Y."/>
            <person name="Li N."/>
            <person name="Wang J."/>
            <person name="Chen M."/>
            <person name="He Y."/>
            <person name="Tan F."/>
            <person name="Song X."/>
            <person name="Zheng Q."/>
            <person name="Huang R."/>
            <person name="Yang H."/>
            <person name="Du X."/>
            <person name="Chen L."/>
            <person name="Yang M."/>
            <person name="Gaffney P.M."/>
            <person name="Wang S."/>
            <person name="Luo L."/>
            <person name="She Z."/>
            <person name="Ming Y."/>
            <person name="Huang W."/>
            <person name="Zhang S."/>
            <person name="Huang B."/>
            <person name="Zhang Y."/>
            <person name="Qu T."/>
            <person name="Ni P."/>
            <person name="Miao G."/>
            <person name="Wang J."/>
            <person name="Wang Q."/>
            <person name="Steinberg C.E."/>
            <person name="Wang H."/>
            <person name="Li N."/>
            <person name="Qian L."/>
            <person name="Zhang G."/>
            <person name="Li Y."/>
            <person name="Yang H."/>
            <person name="Liu X."/>
            <person name="Wang J."/>
            <person name="Yin Y."/>
            <person name="Wang J."/>
        </authorList>
    </citation>
    <scope>NUCLEOTIDE SEQUENCE [LARGE SCALE GENOMIC DNA]</scope>
    <source>
        <strain evidence="9">05x7-T-G4-1.051#20</strain>
    </source>
</reference>
<evidence type="ECO:0000256" key="2">
    <source>
        <dbReference type="ARBA" id="ARBA00008284"/>
    </source>
</evidence>
<evidence type="ECO:0000256" key="1">
    <source>
        <dbReference type="ARBA" id="ARBA00004141"/>
    </source>
</evidence>
<dbReference type="InParanoid" id="K1QW00"/>
<feature type="region of interest" description="Disordered" evidence="6">
    <location>
        <begin position="385"/>
        <end position="478"/>
    </location>
</feature>
<feature type="transmembrane region" description="Helical" evidence="7">
    <location>
        <begin position="225"/>
        <end position="242"/>
    </location>
</feature>
<keyword evidence="4 7" id="KW-1133">Transmembrane helix</keyword>
<dbReference type="PANTHER" id="PTHR21016">
    <property type="entry name" value="BETA-AMYLOID BINDING PROTEIN-RELATED"/>
    <property type="match status" value="1"/>
</dbReference>
<gene>
    <name evidence="9" type="ORF">CGI_10024001</name>
</gene>
<feature type="transmembrane region" description="Helical" evidence="7">
    <location>
        <begin position="248"/>
        <end position="267"/>
    </location>
</feature>
<feature type="transmembrane region" description="Helical" evidence="7">
    <location>
        <begin position="49"/>
        <end position="70"/>
    </location>
</feature>
<feature type="compositionally biased region" description="Basic and acidic residues" evidence="6">
    <location>
        <begin position="580"/>
        <end position="590"/>
    </location>
</feature>
<feature type="compositionally biased region" description="Basic and acidic residues" evidence="6">
    <location>
        <begin position="532"/>
        <end position="542"/>
    </location>
</feature>
<evidence type="ECO:0000256" key="7">
    <source>
        <dbReference type="SAM" id="Phobius"/>
    </source>
</evidence>
<evidence type="ECO:0000313" key="9">
    <source>
        <dbReference type="EMBL" id="EKC33100.1"/>
    </source>
</evidence>
<protein>
    <recommendedName>
        <fullName evidence="8">TM2 domain-containing protein</fullName>
    </recommendedName>
</protein>
<evidence type="ECO:0000256" key="3">
    <source>
        <dbReference type="ARBA" id="ARBA00022692"/>
    </source>
</evidence>
<feature type="transmembrane region" description="Helical" evidence="7">
    <location>
        <begin position="154"/>
        <end position="174"/>
    </location>
</feature>
<evidence type="ECO:0000259" key="8">
    <source>
        <dbReference type="Pfam" id="PF05154"/>
    </source>
</evidence>
<comment type="similarity">
    <text evidence="2">Belongs to the TM2 family.</text>
</comment>
<feature type="compositionally biased region" description="Basic residues" evidence="6">
    <location>
        <begin position="565"/>
        <end position="576"/>
    </location>
</feature>
<dbReference type="InterPro" id="IPR007829">
    <property type="entry name" value="TM2"/>
</dbReference>
<dbReference type="Pfam" id="PF05154">
    <property type="entry name" value="TM2"/>
    <property type="match status" value="4"/>
</dbReference>
<dbReference type="PANTHER" id="PTHR21016:SF25">
    <property type="entry name" value="TM2 DOMAIN-CONTAINING PROTEIN DDB_G0277895-RELATED"/>
    <property type="match status" value="1"/>
</dbReference>
<keyword evidence="3 7" id="KW-0812">Transmembrane</keyword>
<dbReference type="GO" id="GO:0016020">
    <property type="term" value="C:membrane"/>
    <property type="evidence" value="ECO:0007669"/>
    <property type="project" value="UniProtKB-SubCell"/>
</dbReference>
<dbReference type="InterPro" id="IPR050932">
    <property type="entry name" value="TM2D1-3-like"/>
</dbReference>
<feature type="transmembrane region" description="Helical" evidence="7">
    <location>
        <begin position="23"/>
        <end position="43"/>
    </location>
</feature>
<feature type="compositionally biased region" description="Polar residues" evidence="6">
    <location>
        <begin position="426"/>
        <end position="438"/>
    </location>
</feature>
<keyword evidence="5 7" id="KW-0472">Membrane</keyword>
<evidence type="ECO:0000256" key="5">
    <source>
        <dbReference type="ARBA" id="ARBA00023136"/>
    </source>
</evidence>
<feature type="compositionally biased region" description="Basic and acidic residues" evidence="6">
    <location>
        <begin position="439"/>
        <end position="473"/>
    </location>
</feature>
<accession>K1QW00</accession>
<feature type="domain" description="TM2" evidence="8">
    <location>
        <begin position="94"/>
        <end position="135"/>
    </location>
</feature>
<feature type="transmembrane region" description="Helical" evidence="7">
    <location>
        <begin position="180"/>
        <end position="204"/>
    </location>
</feature>
<dbReference type="HOGENOM" id="CLU_449229_0_0_1"/>
<feature type="domain" description="TM2" evidence="8">
    <location>
        <begin position="225"/>
        <end position="266"/>
    </location>
</feature>
<sequence>MNGFIADVDRDLRKFYHAEQRSVALTYVLAVCLGMFGAHHFYLGRTTYGIMYLCTLGLFGVGYLVDLIRVPSLVKDANIRRIDEEEETTMSDLYVLWFPCGILGFHHFYLRNPLLGVLYLLTGGIWGLGWIIDGIQLSGIVLQYNHKEVPSVSILYAYLFMLPPFGILGFHHYYCRRTYWGILYSLTLGCFLLGWIVDFIRVPFLVSRTEGTDGDGPKKYYSDDAYILWLSFGLLGFHHFYLKRYRWGFVYALTLGLFGIGWIVDAYRIPYLVKQLNVQSDEEEDITNVVSNFHKRRGSFLPGARKEDNYTRFDDVMQNQRPEGSPKIFTVHRSNSIKRIVPDQSFDDVTTDEDRDENELYTYNAGQLRRTISSYSNNTHTVAVDVHTGPGQHLANPPYSEESRTMTPVLRSKQAKRSSEQKKRIQTNATEMEISQQPRDIDGGYAKKESEKKSKDPRKLDKDQRIDDNRSELDSNSVATVARSYSTISQRSSSQSNVMENSMTSIDVNKMSIPILNDDYTITNSNPNTPRSARESTPRFDPDPNNSLPRVIKVRKNKSMAQAKRNIRRSIKRSRQRAQTSEKPEEEYKNQDTPVGGAVEKAVADHGR</sequence>
<feature type="domain" description="TM2" evidence="8">
    <location>
        <begin position="152"/>
        <end position="200"/>
    </location>
</feature>